<dbReference type="InterPro" id="IPR013078">
    <property type="entry name" value="His_Pase_superF_clade-1"/>
</dbReference>
<gene>
    <name evidence="1" type="ORF">J2D77_02655</name>
</gene>
<evidence type="ECO:0000313" key="2">
    <source>
        <dbReference type="Proteomes" id="UP000664073"/>
    </source>
</evidence>
<sequence>MPRRLILLRHAQAESAPPGDFSIEADLARPLTPSGQAAAGRCGLWLRAQDLAPDAVLCSTALRTRQTLDGVMAAFEGRPAHTRFSADLYEAEPDTLLARIRQTSSAVQTLLLVGHNPGISLLAHRLDSTAPELDQGFDPASIAVFLVWENTAAPHAPDWHNSLPDGAVLHTFTRP</sequence>
<dbReference type="PANTHER" id="PTHR47623">
    <property type="entry name" value="OS09G0287300 PROTEIN"/>
    <property type="match status" value="1"/>
</dbReference>
<dbReference type="AlphaFoldDB" id="A0A939HGN8"/>
<evidence type="ECO:0000313" key="1">
    <source>
        <dbReference type="EMBL" id="MBO1324058.1"/>
    </source>
</evidence>
<dbReference type="Pfam" id="PF00300">
    <property type="entry name" value="His_Phos_1"/>
    <property type="match status" value="1"/>
</dbReference>
<organism evidence="1 2">
    <name type="scientific">Acetobacter garciniae</name>
    <dbReference type="NCBI Taxonomy" id="2817435"/>
    <lineage>
        <taxon>Bacteria</taxon>
        <taxon>Pseudomonadati</taxon>
        <taxon>Pseudomonadota</taxon>
        <taxon>Alphaproteobacteria</taxon>
        <taxon>Acetobacterales</taxon>
        <taxon>Acetobacteraceae</taxon>
        <taxon>Acetobacter</taxon>
    </lineage>
</organism>
<proteinExistence type="predicted"/>
<dbReference type="CDD" id="cd07067">
    <property type="entry name" value="HP_PGM_like"/>
    <property type="match status" value="1"/>
</dbReference>
<protein>
    <submittedName>
        <fullName evidence="1">Histidine phosphatase family protein</fullName>
    </submittedName>
</protein>
<keyword evidence="2" id="KW-1185">Reference proteome</keyword>
<dbReference type="SMART" id="SM00855">
    <property type="entry name" value="PGAM"/>
    <property type="match status" value="1"/>
</dbReference>
<dbReference type="SUPFAM" id="SSF53254">
    <property type="entry name" value="Phosphoglycerate mutase-like"/>
    <property type="match status" value="1"/>
</dbReference>
<dbReference type="PANTHER" id="PTHR47623:SF1">
    <property type="entry name" value="OS09G0287300 PROTEIN"/>
    <property type="match status" value="1"/>
</dbReference>
<dbReference type="Gene3D" id="3.40.50.1240">
    <property type="entry name" value="Phosphoglycerate mutase-like"/>
    <property type="match status" value="1"/>
</dbReference>
<dbReference type="Proteomes" id="UP000664073">
    <property type="component" value="Unassembled WGS sequence"/>
</dbReference>
<accession>A0A939HGN8</accession>
<name>A0A939HGN8_9PROT</name>
<reference evidence="1" key="1">
    <citation type="submission" date="2021-03" db="EMBL/GenBank/DDBJ databases">
        <title>The complete genome sequence of Acetobacter sp. TBRC 12339.</title>
        <authorList>
            <person name="Charoenyingcharoen P."/>
            <person name="Yukphan P."/>
        </authorList>
    </citation>
    <scope>NUCLEOTIDE SEQUENCE</scope>
    <source>
        <strain evidence="1">TBRC 12339</strain>
    </source>
</reference>
<comment type="caution">
    <text evidence="1">The sequence shown here is derived from an EMBL/GenBank/DDBJ whole genome shotgun (WGS) entry which is preliminary data.</text>
</comment>
<dbReference type="RefSeq" id="WP_207844719.1">
    <property type="nucleotide sequence ID" value="NZ_JAFVMH010000001.1"/>
</dbReference>
<dbReference type="InterPro" id="IPR029033">
    <property type="entry name" value="His_PPase_superfam"/>
</dbReference>
<dbReference type="EMBL" id="JAFVMH010000001">
    <property type="protein sequence ID" value="MBO1324058.1"/>
    <property type="molecule type" value="Genomic_DNA"/>
</dbReference>